<dbReference type="AlphaFoldDB" id="A0A0D2F5G4"/>
<name>A0A0D2F5G4_9EURO</name>
<accession>A0A0D2F5G4</accession>
<dbReference type="EMBL" id="KN846963">
    <property type="protein sequence ID" value="KIW62230.1"/>
    <property type="molecule type" value="Genomic_DNA"/>
</dbReference>
<feature type="transmembrane region" description="Helical" evidence="2">
    <location>
        <begin position="245"/>
        <end position="272"/>
    </location>
</feature>
<evidence type="ECO:0000313" key="4">
    <source>
        <dbReference type="Proteomes" id="UP000054266"/>
    </source>
</evidence>
<dbReference type="Proteomes" id="UP000054266">
    <property type="component" value="Unassembled WGS sequence"/>
</dbReference>
<protein>
    <submittedName>
        <fullName evidence="3">Uncharacterized protein</fullName>
    </submittedName>
</protein>
<reference evidence="3 4" key="1">
    <citation type="submission" date="2015-01" db="EMBL/GenBank/DDBJ databases">
        <title>The Genome Sequence of Capronia semiimmersa CBS27337.</title>
        <authorList>
            <consortium name="The Broad Institute Genomics Platform"/>
            <person name="Cuomo C."/>
            <person name="de Hoog S."/>
            <person name="Gorbushina A."/>
            <person name="Stielow B."/>
            <person name="Teixiera M."/>
            <person name="Abouelleil A."/>
            <person name="Chapman S.B."/>
            <person name="Priest M."/>
            <person name="Young S.K."/>
            <person name="Wortman J."/>
            <person name="Nusbaum C."/>
            <person name="Birren B."/>
        </authorList>
    </citation>
    <scope>NUCLEOTIDE SEQUENCE [LARGE SCALE GENOMIC DNA]</scope>
    <source>
        <strain evidence="3 4">CBS 27337</strain>
    </source>
</reference>
<sequence>MTVSMSYESDSHLTRQSPAYCDGNNAAATAQTRYYPSAPRPLQQPPIARVSPTLRSPSVPHGLDPVRLQTSISSGESGSTLGTEYKQYPTYKHFQYSPQVERGIIEESIHRQSRAGSQHSGNRANGSHHGGAPVVEDNSAVFQYIQEKSLAAEEEQEDDHALWILLWMSFLDPFHCLFSALYSIFAAILITILAPLRLCRQQCSPSISLVRMVAPVFRNHLQLIFAKSLDSAHTFEFSPFCLVLIHVVSPVISIGNAVAAWIVAVFWVFAIIMGNPDGTEKRDDGRATVLLLRDWWEKCLLFAIRK</sequence>
<dbReference type="HOGENOM" id="CLU_049336_0_0_1"/>
<organism evidence="3 4">
    <name type="scientific">Phialophora macrospora</name>
    <dbReference type="NCBI Taxonomy" id="1851006"/>
    <lineage>
        <taxon>Eukaryota</taxon>
        <taxon>Fungi</taxon>
        <taxon>Dikarya</taxon>
        <taxon>Ascomycota</taxon>
        <taxon>Pezizomycotina</taxon>
        <taxon>Eurotiomycetes</taxon>
        <taxon>Chaetothyriomycetidae</taxon>
        <taxon>Chaetothyriales</taxon>
        <taxon>Herpotrichiellaceae</taxon>
        <taxon>Phialophora</taxon>
    </lineage>
</organism>
<dbReference type="STRING" id="5601.A0A0D2F5G4"/>
<keyword evidence="2" id="KW-0812">Transmembrane</keyword>
<feature type="compositionally biased region" description="Polar residues" evidence="1">
    <location>
        <begin position="114"/>
        <end position="125"/>
    </location>
</feature>
<keyword evidence="2" id="KW-0472">Membrane</keyword>
<evidence type="ECO:0000256" key="1">
    <source>
        <dbReference type="SAM" id="MobiDB-lite"/>
    </source>
</evidence>
<gene>
    <name evidence="3" type="ORF">PV04_10425</name>
</gene>
<keyword evidence="2" id="KW-1133">Transmembrane helix</keyword>
<feature type="region of interest" description="Disordered" evidence="1">
    <location>
        <begin position="54"/>
        <end position="81"/>
    </location>
</feature>
<keyword evidence="4" id="KW-1185">Reference proteome</keyword>
<feature type="transmembrane region" description="Helical" evidence="2">
    <location>
        <begin position="177"/>
        <end position="196"/>
    </location>
</feature>
<feature type="region of interest" description="Disordered" evidence="1">
    <location>
        <begin position="109"/>
        <end position="132"/>
    </location>
</feature>
<evidence type="ECO:0000313" key="3">
    <source>
        <dbReference type="EMBL" id="KIW62230.1"/>
    </source>
</evidence>
<evidence type="ECO:0000256" key="2">
    <source>
        <dbReference type="SAM" id="Phobius"/>
    </source>
</evidence>
<feature type="compositionally biased region" description="Low complexity" evidence="1">
    <location>
        <begin position="70"/>
        <end position="81"/>
    </location>
</feature>
<proteinExistence type="predicted"/>